<dbReference type="Pfam" id="PF01420">
    <property type="entry name" value="Methylase_S"/>
    <property type="match status" value="2"/>
</dbReference>
<dbReference type="GO" id="GO:0003677">
    <property type="term" value="F:DNA binding"/>
    <property type="evidence" value="ECO:0007669"/>
    <property type="project" value="UniProtKB-KW"/>
</dbReference>
<evidence type="ECO:0000256" key="3">
    <source>
        <dbReference type="ARBA" id="ARBA00023125"/>
    </source>
</evidence>
<dbReference type="CDD" id="cd17267">
    <property type="entry name" value="RMtype1_S_EcoAO83I-TRD1-CR1_like"/>
    <property type="match status" value="1"/>
</dbReference>
<evidence type="ECO:0000259" key="4">
    <source>
        <dbReference type="Pfam" id="PF01420"/>
    </source>
</evidence>
<feature type="domain" description="Type I restriction modification DNA specificity" evidence="4">
    <location>
        <begin position="15"/>
        <end position="168"/>
    </location>
</feature>
<dbReference type="Gene3D" id="3.90.220.20">
    <property type="entry name" value="DNA methylase specificity domains"/>
    <property type="match status" value="2"/>
</dbReference>
<keyword evidence="5" id="KW-0255">Endonuclease</keyword>
<dbReference type="EMBL" id="VDCH01000001">
    <property type="protein sequence ID" value="TNJ40358.1"/>
    <property type="molecule type" value="Genomic_DNA"/>
</dbReference>
<gene>
    <name evidence="5" type="ORF">FGF66_00970</name>
</gene>
<comment type="caution">
    <text evidence="5">The sequence shown here is derived from an EMBL/GenBank/DDBJ whole genome shotgun (WGS) entry which is preliminary data.</text>
</comment>
<protein>
    <submittedName>
        <fullName evidence="5">Restriction endonuclease subunit S</fullName>
    </submittedName>
</protein>
<sequence>MNSSAKNLEGLGMSSEWRASTWGEISKLEYGKAIRGYQEAKGKYPVYGTNGQIGWHDKSLSAQPGVIIGRKGAYRGIHYSDKPFFVIDTAFYLVPKNQINIKWAYYCLLTYDINRMDSGSAIPSTSREEFYKLPVKIPSLAEQQSIAGIVEPLDDRIALLRETNATLESIAQAIFKSWFIEFDAVKARQQGQEPQGMDAATAALFPDAFQDSELGPIPAGWEVGSVYDLAQYVNGAAYKAFEPNLEQKGLPIIKIAELKAGVTSQTAYSEVNMPSKYRIATRDILFSWSGNPDTSIDIFLWLHGDAWLNQHIFRVIPKVEQERSFVYLTLKTLKPVFSEIARNKQTTGLGHVTVSDLKCLKIIRPNNVLLQEWNKIIDPLLEQAFVMQQKIQTLASIRDTLLPRLISGRLRLPEAEAMAGEVGL</sequence>
<dbReference type="InterPro" id="IPR052021">
    <property type="entry name" value="Type-I_RS_S_subunit"/>
</dbReference>
<evidence type="ECO:0000313" key="6">
    <source>
        <dbReference type="Proteomes" id="UP000308271"/>
    </source>
</evidence>
<name>A0A5C4SB46_CHLTI</name>
<dbReference type="GO" id="GO:0004519">
    <property type="term" value="F:endonuclease activity"/>
    <property type="evidence" value="ECO:0007669"/>
    <property type="project" value="UniProtKB-KW"/>
</dbReference>
<feature type="domain" description="Type I restriction modification DNA specificity" evidence="4">
    <location>
        <begin position="218"/>
        <end position="382"/>
    </location>
</feature>
<proteinExistence type="inferred from homology"/>
<evidence type="ECO:0000256" key="2">
    <source>
        <dbReference type="ARBA" id="ARBA00022747"/>
    </source>
</evidence>
<evidence type="ECO:0000256" key="1">
    <source>
        <dbReference type="ARBA" id="ARBA00010923"/>
    </source>
</evidence>
<dbReference type="SUPFAM" id="SSF116734">
    <property type="entry name" value="DNA methylase specificity domain"/>
    <property type="match status" value="2"/>
</dbReference>
<comment type="similarity">
    <text evidence="1">Belongs to the type-I restriction system S methylase family.</text>
</comment>
<keyword evidence="3" id="KW-0238">DNA-binding</keyword>
<keyword evidence="6" id="KW-1185">Reference proteome</keyword>
<dbReference type="AlphaFoldDB" id="A0A5C4SB46"/>
<keyword evidence="5" id="KW-0378">Hydrolase</keyword>
<organism evidence="5 6">
    <name type="scientific">Chlorobaculum thiosulfatiphilum</name>
    <name type="common">Chlorobium limicola f.sp. thiosulfatophilum</name>
    <dbReference type="NCBI Taxonomy" id="115852"/>
    <lineage>
        <taxon>Bacteria</taxon>
        <taxon>Pseudomonadati</taxon>
        <taxon>Chlorobiota</taxon>
        <taxon>Chlorobiia</taxon>
        <taxon>Chlorobiales</taxon>
        <taxon>Chlorobiaceae</taxon>
        <taxon>Chlorobaculum</taxon>
    </lineage>
</organism>
<evidence type="ECO:0000313" key="5">
    <source>
        <dbReference type="EMBL" id="TNJ40358.1"/>
    </source>
</evidence>
<reference evidence="5 6" key="1">
    <citation type="submission" date="2019-05" db="EMBL/GenBank/DDBJ databases">
        <title>Draft Whole-Genome sequence of the green sulfur bacterium Chlorobaculum thiosulfatiphilum DSM 249.</title>
        <authorList>
            <person name="Meyer T.E."/>
            <person name="Kyndt J.A."/>
        </authorList>
    </citation>
    <scope>NUCLEOTIDE SEQUENCE [LARGE SCALE GENOMIC DNA]</scope>
    <source>
        <strain evidence="5 6">DSM 249</strain>
    </source>
</reference>
<dbReference type="InterPro" id="IPR000055">
    <property type="entry name" value="Restrct_endonuc_typeI_TRD"/>
</dbReference>
<dbReference type="PANTHER" id="PTHR30408">
    <property type="entry name" value="TYPE-1 RESTRICTION ENZYME ECOKI SPECIFICITY PROTEIN"/>
    <property type="match status" value="1"/>
</dbReference>
<dbReference type="InterPro" id="IPR044946">
    <property type="entry name" value="Restrct_endonuc_typeI_TRD_sf"/>
</dbReference>
<dbReference type="OrthoDB" id="597880at2"/>
<keyword evidence="2" id="KW-0680">Restriction system</keyword>
<accession>A0A5C4SB46</accession>
<dbReference type="Proteomes" id="UP000308271">
    <property type="component" value="Unassembled WGS sequence"/>
</dbReference>
<dbReference type="GO" id="GO:0009307">
    <property type="term" value="P:DNA restriction-modification system"/>
    <property type="evidence" value="ECO:0007669"/>
    <property type="project" value="UniProtKB-KW"/>
</dbReference>
<dbReference type="PANTHER" id="PTHR30408:SF13">
    <property type="entry name" value="TYPE I RESTRICTION ENZYME HINDI SPECIFICITY SUBUNIT"/>
    <property type="match status" value="1"/>
</dbReference>
<keyword evidence="5" id="KW-0540">Nuclease</keyword>